<dbReference type="OrthoDB" id="5373550at2759"/>
<dbReference type="InParanoid" id="A0A3N4KDC2"/>
<dbReference type="CDD" id="cd14723">
    <property type="entry name" value="ZIP_Ppr1"/>
    <property type="match status" value="1"/>
</dbReference>
<keyword evidence="3" id="KW-0862">Zinc</keyword>
<feature type="compositionally biased region" description="Low complexity" evidence="8">
    <location>
        <begin position="955"/>
        <end position="966"/>
    </location>
</feature>
<feature type="region of interest" description="Disordered" evidence="8">
    <location>
        <begin position="1009"/>
        <end position="1110"/>
    </location>
</feature>
<dbReference type="PROSITE" id="PS00463">
    <property type="entry name" value="ZN2_CY6_FUNGAL_1"/>
    <property type="match status" value="1"/>
</dbReference>
<evidence type="ECO:0000259" key="9">
    <source>
        <dbReference type="PROSITE" id="PS50048"/>
    </source>
</evidence>
<dbReference type="InterPro" id="IPR001138">
    <property type="entry name" value="Zn2Cys6_DnaBD"/>
</dbReference>
<feature type="compositionally biased region" description="Polar residues" evidence="8">
    <location>
        <begin position="1051"/>
        <end position="1067"/>
    </location>
</feature>
<evidence type="ECO:0000313" key="11">
    <source>
        <dbReference type="Proteomes" id="UP000277580"/>
    </source>
</evidence>
<feature type="compositionally biased region" description="Polar residues" evidence="8">
    <location>
        <begin position="1"/>
        <end position="14"/>
    </location>
</feature>
<feature type="compositionally biased region" description="Low complexity" evidence="8">
    <location>
        <begin position="1068"/>
        <end position="1085"/>
    </location>
</feature>
<dbReference type="AlphaFoldDB" id="A0A3N4KDC2"/>
<keyword evidence="4" id="KW-0805">Transcription regulation</keyword>
<dbReference type="GO" id="GO:0008270">
    <property type="term" value="F:zinc ion binding"/>
    <property type="evidence" value="ECO:0007669"/>
    <property type="project" value="InterPro"/>
</dbReference>
<dbReference type="FunCoup" id="A0A3N4KDC2">
    <property type="interactions" value="148"/>
</dbReference>
<feature type="compositionally biased region" description="Basic and acidic residues" evidence="8">
    <location>
        <begin position="433"/>
        <end position="443"/>
    </location>
</feature>
<feature type="region of interest" description="Disordered" evidence="8">
    <location>
        <begin position="136"/>
        <end position="177"/>
    </location>
</feature>
<feature type="region of interest" description="Disordered" evidence="8">
    <location>
        <begin position="189"/>
        <end position="211"/>
    </location>
</feature>
<name>A0A3N4KDC2_9PEZI</name>
<dbReference type="GO" id="GO:0000981">
    <property type="term" value="F:DNA-binding transcription factor activity, RNA polymerase II-specific"/>
    <property type="evidence" value="ECO:0007669"/>
    <property type="project" value="InterPro"/>
</dbReference>
<dbReference type="PANTHER" id="PTHR47782">
    <property type="entry name" value="ZN(II)2CYS6 TRANSCRIPTION FACTOR (EUROFUNG)-RELATED"/>
    <property type="match status" value="1"/>
</dbReference>
<keyword evidence="6" id="KW-0804">Transcription</keyword>
<feature type="compositionally biased region" description="Low complexity" evidence="8">
    <location>
        <begin position="151"/>
        <end position="162"/>
    </location>
</feature>
<dbReference type="STRING" id="1392247.A0A3N4KDC2"/>
<dbReference type="GO" id="GO:0006351">
    <property type="term" value="P:DNA-templated transcription"/>
    <property type="evidence" value="ECO:0007669"/>
    <property type="project" value="InterPro"/>
</dbReference>
<dbReference type="PROSITE" id="PS50048">
    <property type="entry name" value="ZN2_CY6_FUNGAL_2"/>
    <property type="match status" value="1"/>
</dbReference>
<keyword evidence="11" id="KW-1185">Reference proteome</keyword>
<feature type="region of interest" description="Disordered" evidence="8">
    <location>
        <begin position="1"/>
        <end position="61"/>
    </location>
</feature>
<feature type="compositionally biased region" description="Acidic residues" evidence="8">
    <location>
        <begin position="415"/>
        <end position="432"/>
    </location>
</feature>
<dbReference type="InterPro" id="IPR007219">
    <property type="entry name" value="XnlR_reg_dom"/>
</dbReference>
<evidence type="ECO:0000256" key="3">
    <source>
        <dbReference type="ARBA" id="ARBA00022833"/>
    </source>
</evidence>
<dbReference type="Pfam" id="PF00172">
    <property type="entry name" value="Zn_clus"/>
    <property type="match status" value="1"/>
</dbReference>
<keyword evidence="5" id="KW-0238">DNA-binding</keyword>
<evidence type="ECO:0000256" key="5">
    <source>
        <dbReference type="ARBA" id="ARBA00023125"/>
    </source>
</evidence>
<dbReference type="GO" id="GO:0043565">
    <property type="term" value="F:sequence-specific DNA binding"/>
    <property type="evidence" value="ECO:0007669"/>
    <property type="project" value="TreeGrafter"/>
</dbReference>
<feature type="compositionally biased region" description="Pro residues" evidence="8">
    <location>
        <begin position="141"/>
        <end position="150"/>
    </location>
</feature>
<dbReference type="SMART" id="SM00906">
    <property type="entry name" value="Fungal_trans"/>
    <property type="match status" value="1"/>
</dbReference>
<feature type="compositionally biased region" description="Pro residues" evidence="8">
    <location>
        <begin position="38"/>
        <end position="50"/>
    </location>
</feature>
<dbReference type="Pfam" id="PF04082">
    <property type="entry name" value="Fungal_trans"/>
    <property type="match status" value="1"/>
</dbReference>
<feature type="domain" description="Zn(2)-C6 fungal-type" evidence="9">
    <location>
        <begin position="67"/>
        <end position="96"/>
    </location>
</feature>
<evidence type="ECO:0000256" key="6">
    <source>
        <dbReference type="ARBA" id="ARBA00023163"/>
    </source>
</evidence>
<feature type="compositionally biased region" description="Polar residues" evidence="8">
    <location>
        <begin position="254"/>
        <end position="266"/>
    </location>
</feature>
<keyword evidence="7" id="KW-0539">Nucleus</keyword>
<sequence length="1194" mass="131206">MTTKSISSNSNATSGVHKRRRRATNDDGAHAHVATSDSPPPVPAQKPSPPTTSGAGGGSSSFRNVSACNRCRLRKNRCDQRLPACLSCEKAGVKCVGYDPITKREIPRSYVHYLETRSAYLESLLTANNIPFSPAESFPDLAPPPPPPVTTTPTTATSTAVPEFPPPPSSQQQSQTPIDPALTSIEIPRIAVPEPKVKRERSPQNSDSLEEKKLDNLVSDIGLVSFAGASDPRYLGSVSGISFARVVFAAVKSSATGNSNHDQCSTAADGASGTRRNKPRIGSTTRIRGTRGLGIGASGASGKEEDLDVDDDEDTQMRDSFFGLHTKPTITPAPFPTRALAQRLINRYFEYANPQIPILHIGEFEGVLDRIYGTGDKKISGGSNEGAYGGSPKEKYMLNIVCAIGAGIFLKGPDEASDAEESEDETKDEDVYESPKVKAEKGNKRGRAQMHYEPEQYHAAAVLHLETFLSQSKGGLEELQAVLLLAGYALLRPVSPGLWYIVGVALRLAVDLGLHYEDSDAKEVKKDGKEGRREWSRELRRRLWWCVYSLDRLVSTCVGRPFGIADEVISTKFPSILDDQYIHPTKGITPPSPNKELPSYKLIAHHYFRLRLLQSEILQVLQQQSHSFSFTSSNATANPCVNPPLPTNPPRQNEDYPSHHPYHLQTPYLRGFKTVQCWHKDIDRRLKEWMDSSPKSKDETGVSFSLEFLELNYWQTKIMLYRPCLSVPVLLAGELGGSGSSARGRAAERGLGGRKDRVERAEEEERVYLVVAEAGSKVLRLYRHLHRVHQVNYTFLATHHLFMAGISFLYAIWHSPLVRSRLSMDEVDFTILAATSVLGDLVNKCPPAEACRDAFERMSRATVQMCLAGKRGPINKILPSGTLTHHTGVSGATGMTAGMQTKVQGMTPFQHDEDGEGEDVEEIEGENIQEREADIKFPDTDSMVFKNEYPSEFPQMHQHQHSQQQHNSRHGNGYSATHQQQQNLAQQPRRGMIHFDDGFRELFTAASAGNRYSNPNSRNTNNNVHPHVQQHQQPSPQQQQYGLSPTHKAESMQQTAFHPPLSYSSAEQLSPHLPHSPHPHQQQHQNMWNKHQSHMTHSSAGSSPPILAGPGLPCSGLASEGEEMMIDPQLQYPLDNVPWGNLDMGTFGLGGLDWEGDNWSDSGSAAGGIGGSSGNPSGMDLFDGFFFGGGGSGH</sequence>
<dbReference type="SUPFAM" id="SSF57701">
    <property type="entry name" value="Zn2/Cys6 DNA-binding domain"/>
    <property type="match status" value="1"/>
</dbReference>
<dbReference type="FunFam" id="4.10.240.10:FF:000006">
    <property type="entry name" value="Positive regulator of purine utilization"/>
    <property type="match status" value="1"/>
</dbReference>
<evidence type="ECO:0000256" key="2">
    <source>
        <dbReference type="ARBA" id="ARBA00022723"/>
    </source>
</evidence>
<dbReference type="InterPro" id="IPR052202">
    <property type="entry name" value="Yeast_MetPath_Reg"/>
</dbReference>
<dbReference type="Gene3D" id="4.10.240.10">
    <property type="entry name" value="Zn(2)-C6 fungal-type DNA-binding domain"/>
    <property type="match status" value="1"/>
</dbReference>
<evidence type="ECO:0000256" key="7">
    <source>
        <dbReference type="ARBA" id="ARBA00023242"/>
    </source>
</evidence>
<dbReference type="GO" id="GO:0045944">
    <property type="term" value="P:positive regulation of transcription by RNA polymerase II"/>
    <property type="evidence" value="ECO:0007669"/>
    <property type="project" value="TreeGrafter"/>
</dbReference>
<protein>
    <recommendedName>
        <fullName evidence="9">Zn(2)-C6 fungal-type domain-containing protein</fullName>
    </recommendedName>
</protein>
<proteinExistence type="predicted"/>
<dbReference type="GO" id="GO:0005634">
    <property type="term" value="C:nucleus"/>
    <property type="evidence" value="ECO:0007669"/>
    <property type="project" value="UniProtKB-SubCell"/>
</dbReference>
<feature type="compositionally biased region" description="Polar residues" evidence="8">
    <location>
        <begin position="1086"/>
        <end position="1102"/>
    </location>
</feature>
<dbReference type="SMART" id="SM00066">
    <property type="entry name" value="GAL4"/>
    <property type="match status" value="1"/>
</dbReference>
<dbReference type="EMBL" id="ML119162">
    <property type="protein sequence ID" value="RPB08513.1"/>
    <property type="molecule type" value="Genomic_DNA"/>
</dbReference>
<feature type="region of interest" description="Disordered" evidence="8">
    <location>
        <begin position="954"/>
        <end position="987"/>
    </location>
</feature>
<dbReference type="CDD" id="cd00067">
    <property type="entry name" value="GAL4"/>
    <property type="match status" value="1"/>
</dbReference>
<evidence type="ECO:0000313" key="10">
    <source>
        <dbReference type="EMBL" id="RPB08513.1"/>
    </source>
</evidence>
<organism evidence="10 11">
    <name type="scientific">Morchella conica CCBAS932</name>
    <dbReference type="NCBI Taxonomy" id="1392247"/>
    <lineage>
        <taxon>Eukaryota</taxon>
        <taxon>Fungi</taxon>
        <taxon>Dikarya</taxon>
        <taxon>Ascomycota</taxon>
        <taxon>Pezizomycotina</taxon>
        <taxon>Pezizomycetes</taxon>
        <taxon>Pezizales</taxon>
        <taxon>Morchellaceae</taxon>
        <taxon>Morchella</taxon>
    </lineage>
</organism>
<evidence type="ECO:0000256" key="8">
    <source>
        <dbReference type="SAM" id="MobiDB-lite"/>
    </source>
</evidence>
<dbReference type="Proteomes" id="UP000277580">
    <property type="component" value="Unassembled WGS sequence"/>
</dbReference>
<feature type="region of interest" description="Disordered" evidence="8">
    <location>
        <begin position="254"/>
        <end position="312"/>
    </location>
</feature>
<evidence type="ECO:0000256" key="4">
    <source>
        <dbReference type="ARBA" id="ARBA00023015"/>
    </source>
</evidence>
<keyword evidence="2" id="KW-0479">Metal-binding</keyword>
<dbReference type="InterPro" id="IPR036864">
    <property type="entry name" value="Zn2-C6_fun-type_DNA-bd_sf"/>
</dbReference>
<reference evidence="10 11" key="1">
    <citation type="journal article" date="2018" name="Nat. Ecol. Evol.">
        <title>Pezizomycetes genomes reveal the molecular basis of ectomycorrhizal truffle lifestyle.</title>
        <authorList>
            <person name="Murat C."/>
            <person name="Payen T."/>
            <person name="Noel B."/>
            <person name="Kuo A."/>
            <person name="Morin E."/>
            <person name="Chen J."/>
            <person name="Kohler A."/>
            <person name="Krizsan K."/>
            <person name="Balestrini R."/>
            <person name="Da Silva C."/>
            <person name="Montanini B."/>
            <person name="Hainaut M."/>
            <person name="Levati E."/>
            <person name="Barry K.W."/>
            <person name="Belfiori B."/>
            <person name="Cichocki N."/>
            <person name="Clum A."/>
            <person name="Dockter R.B."/>
            <person name="Fauchery L."/>
            <person name="Guy J."/>
            <person name="Iotti M."/>
            <person name="Le Tacon F."/>
            <person name="Lindquist E.A."/>
            <person name="Lipzen A."/>
            <person name="Malagnac F."/>
            <person name="Mello A."/>
            <person name="Molinier V."/>
            <person name="Miyauchi S."/>
            <person name="Poulain J."/>
            <person name="Riccioni C."/>
            <person name="Rubini A."/>
            <person name="Sitrit Y."/>
            <person name="Splivallo R."/>
            <person name="Traeger S."/>
            <person name="Wang M."/>
            <person name="Zifcakova L."/>
            <person name="Wipf D."/>
            <person name="Zambonelli A."/>
            <person name="Paolocci F."/>
            <person name="Nowrousian M."/>
            <person name="Ottonello S."/>
            <person name="Baldrian P."/>
            <person name="Spatafora J.W."/>
            <person name="Henrissat B."/>
            <person name="Nagy L.G."/>
            <person name="Aury J.M."/>
            <person name="Wincker P."/>
            <person name="Grigoriev I.V."/>
            <person name="Bonfante P."/>
            <person name="Martin F.M."/>
        </authorList>
    </citation>
    <scope>NUCLEOTIDE SEQUENCE [LARGE SCALE GENOMIC DNA]</scope>
    <source>
        <strain evidence="10 11">CCBAS932</strain>
    </source>
</reference>
<accession>A0A3N4KDC2</accession>
<dbReference type="CDD" id="cd12148">
    <property type="entry name" value="fungal_TF_MHR"/>
    <property type="match status" value="1"/>
</dbReference>
<feature type="region of interest" description="Disordered" evidence="8">
    <location>
        <begin position="414"/>
        <end position="447"/>
    </location>
</feature>
<dbReference type="PANTHER" id="PTHR47782:SF1">
    <property type="entry name" value="PYRIMIDINE PATHWAY REGULATORY PROTEIN 1"/>
    <property type="match status" value="1"/>
</dbReference>
<feature type="compositionally biased region" description="Low complexity" evidence="8">
    <location>
        <begin position="1010"/>
        <end position="1040"/>
    </location>
</feature>
<comment type="subcellular location">
    <subcellularLocation>
        <location evidence="1">Nucleus</location>
    </subcellularLocation>
</comment>
<gene>
    <name evidence="10" type="ORF">P167DRAFT_555319</name>
</gene>
<evidence type="ECO:0000256" key="1">
    <source>
        <dbReference type="ARBA" id="ARBA00004123"/>
    </source>
</evidence>